<keyword evidence="4" id="KW-1185">Reference proteome</keyword>
<reference evidence="4" key="1">
    <citation type="journal article" date="2014" name="Proc. Natl. Acad. Sci. U.S.A.">
        <title>Extensive sampling of basidiomycete genomes demonstrates inadequacy of the white-rot/brown-rot paradigm for wood decay fungi.</title>
        <authorList>
            <person name="Riley R."/>
            <person name="Salamov A.A."/>
            <person name="Brown D.W."/>
            <person name="Nagy L.G."/>
            <person name="Floudas D."/>
            <person name="Held B.W."/>
            <person name="Levasseur A."/>
            <person name="Lombard V."/>
            <person name="Morin E."/>
            <person name="Otillar R."/>
            <person name="Lindquist E.A."/>
            <person name="Sun H."/>
            <person name="LaButti K.M."/>
            <person name="Schmutz J."/>
            <person name="Jabbour D."/>
            <person name="Luo H."/>
            <person name="Baker S.E."/>
            <person name="Pisabarro A.G."/>
            <person name="Walton J.D."/>
            <person name="Blanchette R.A."/>
            <person name="Henrissat B."/>
            <person name="Martin F."/>
            <person name="Cullen D."/>
            <person name="Hibbett D.S."/>
            <person name="Grigoriev I.V."/>
        </authorList>
    </citation>
    <scope>NUCLEOTIDE SEQUENCE [LARGE SCALE GENOMIC DNA]</scope>
    <source>
        <strain evidence="4">FD-172 SS1</strain>
    </source>
</reference>
<dbReference type="Gene3D" id="2.30.180.10">
    <property type="entry name" value="FAS1 domain"/>
    <property type="match status" value="1"/>
</dbReference>
<dbReference type="PROSITE" id="PS50213">
    <property type="entry name" value="FAS1"/>
    <property type="match status" value="1"/>
</dbReference>
<dbReference type="OrthoDB" id="286301at2759"/>
<dbReference type="InterPro" id="IPR036378">
    <property type="entry name" value="FAS1_dom_sf"/>
</dbReference>
<evidence type="ECO:0000259" key="2">
    <source>
        <dbReference type="PROSITE" id="PS50213"/>
    </source>
</evidence>
<evidence type="ECO:0000256" key="1">
    <source>
        <dbReference type="SAM" id="SignalP"/>
    </source>
</evidence>
<dbReference type="GO" id="GO:0005615">
    <property type="term" value="C:extracellular space"/>
    <property type="evidence" value="ECO:0007669"/>
    <property type="project" value="TreeGrafter"/>
</dbReference>
<keyword evidence="1" id="KW-0732">Signal</keyword>
<dbReference type="GO" id="GO:0016236">
    <property type="term" value="P:macroautophagy"/>
    <property type="evidence" value="ECO:0007669"/>
    <property type="project" value="TreeGrafter"/>
</dbReference>
<dbReference type="PANTHER" id="PTHR10900">
    <property type="entry name" value="PERIOSTIN-RELATED"/>
    <property type="match status" value="1"/>
</dbReference>
<feature type="chain" id="PRO_5001645339" description="FAS1 domain-containing protein" evidence="1">
    <location>
        <begin position="20"/>
        <end position="347"/>
    </location>
</feature>
<accession>A0A067M845</accession>
<dbReference type="AlphaFoldDB" id="A0A067M845"/>
<dbReference type="Proteomes" id="UP000027195">
    <property type="component" value="Unassembled WGS sequence"/>
</dbReference>
<dbReference type="InParanoid" id="A0A067M845"/>
<dbReference type="PANTHER" id="PTHR10900:SF122">
    <property type="entry name" value="FAS1 DOMAIN-CONTAINING PROTEIN"/>
    <property type="match status" value="1"/>
</dbReference>
<dbReference type="SMART" id="SM00554">
    <property type="entry name" value="FAS1"/>
    <property type="match status" value="1"/>
</dbReference>
<sequence>MKFLFGATLLSLHFICAYGANATTASLLSDALTSLRLTALATVIDVGGSDPRFAAFLEEVGAGNKTFFVPTKLTLSQGLSFITNIPNAVRTLQYQIAHGQIFPDTAPVSPSHVVAPSVLNDNSTVFLKGGDTQLIVATKEDDGQLHILNQGTDLVVTQSQTVMSLGLVINLVDTFLVPPGNLSAALAANNLTQFQTALQNAGLLSSLSSQRGVTIFAPSDAAFASASGVLSSLSAGQLTTVLQNHVLNSTVYSPSFGTSQISSTGQTLHMSNTSVTAGKSTAKLSQTDIGLQNGVLHIVDTVILDQNSGPSAQSGTSGGSANGAVLSMRLPLLASVFGAIVAVFECW</sequence>
<proteinExistence type="predicted"/>
<evidence type="ECO:0000313" key="3">
    <source>
        <dbReference type="EMBL" id="KDQ10845.1"/>
    </source>
</evidence>
<protein>
    <recommendedName>
        <fullName evidence="2">FAS1 domain-containing protein</fullName>
    </recommendedName>
</protein>
<evidence type="ECO:0000313" key="4">
    <source>
        <dbReference type="Proteomes" id="UP000027195"/>
    </source>
</evidence>
<name>A0A067M845_BOTB1</name>
<feature type="signal peptide" evidence="1">
    <location>
        <begin position="1"/>
        <end position="19"/>
    </location>
</feature>
<feature type="domain" description="FAS1" evidence="2">
    <location>
        <begin position="178"/>
        <end position="303"/>
    </location>
</feature>
<dbReference type="STRING" id="930990.A0A067M845"/>
<organism evidence="3 4">
    <name type="scientific">Botryobasidium botryosum (strain FD-172 SS1)</name>
    <dbReference type="NCBI Taxonomy" id="930990"/>
    <lineage>
        <taxon>Eukaryota</taxon>
        <taxon>Fungi</taxon>
        <taxon>Dikarya</taxon>
        <taxon>Basidiomycota</taxon>
        <taxon>Agaricomycotina</taxon>
        <taxon>Agaricomycetes</taxon>
        <taxon>Cantharellales</taxon>
        <taxon>Botryobasidiaceae</taxon>
        <taxon>Botryobasidium</taxon>
    </lineage>
</organism>
<dbReference type="SUPFAM" id="SSF82153">
    <property type="entry name" value="FAS1 domain"/>
    <property type="match status" value="1"/>
</dbReference>
<gene>
    <name evidence="3" type="ORF">BOTBODRAFT_190182</name>
</gene>
<dbReference type="HOGENOM" id="CLU_033355_1_0_1"/>
<dbReference type="GO" id="GO:0000329">
    <property type="term" value="C:fungal-type vacuole membrane"/>
    <property type="evidence" value="ECO:0007669"/>
    <property type="project" value="TreeGrafter"/>
</dbReference>
<dbReference type="EMBL" id="KL198063">
    <property type="protein sequence ID" value="KDQ10845.1"/>
    <property type="molecule type" value="Genomic_DNA"/>
</dbReference>
<dbReference type="Pfam" id="PF02469">
    <property type="entry name" value="Fasciclin"/>
    <property type="match status" value="1"/>
</dbReference>
<dbReference type="InterPro" id="IPR050904">
    <property type="entry name" value="Adhesion/Biosynth-related"/>
</dbReference>
<dbReference type="InterPro" id="IPR000782">
    <property type="entry name" value="FAS1_domain"/>
</dbReference>